<comment type="domain">
    <text evidence="5">Contains a C-terminal catalytic domain, and an N-terminal region which modulates catalytic activity.</text>
</comment>
<keyword evidence="1 5" id="KW-0963">Cytoplasm</keyword>
<name>A0ABV1SEU2_9RHOB</name>
<feature type="active site" evidence="5 6">
    <location>
        <position position="301"/>
    </location>
</feature>
<proteinExistence type="inferred from homology"/>
<evidence type="ECO:0000256" key="6">
    <source>
        <dbReference type="PROSITE-ProRule" id="PRU00050"/>
    </source>
</evidence>
<dbReference type="CDD" id="cd16432">
    <property type="entry name" value="CheB_Rec"/>
    <property type="match status" value="1"/>
</dbReference>
<organism evidence="10 11">
    <name type="scientific">Thioclava kandeliae</name>
    <dbReference type="NCBI Taxonomy" id="3070818"/>
    <lineage>
        <taxon>Bacteria</taxon>
        <taxon>Pseudomonadati</taxon>
        <taxon>Pseudomonadota</taxon>
        <taxon>Alphaproteobacteria</taxon>
        <taxon>Rhodobacterales</taxon>
        <taxon>Paracoccaceae</taxon>
        <taxon>Thioclava</taxon>
    </lineage>
</organism>
<dbReference type="PROSITE" id="PS50122">
    <property type="entry name" value="CHEB"/>
    <property type="match status" value="1"/>
</dbReference>
<evidence type="ECO:0000256" key="2">
    <source>
        <dbReference type="ARBA" id="ARBA00022500"/>
    </source>
</evidence>
<feature type="active site" evidence="5 6">
    <location>
        <position position="205"/>
    </location>
</feature>
<reference evidence="10 11" key="1">
    <citation type="submission" date="2024-06" db="EMBL/GenBank/DDBJ databases">
        <title>Thioclava kandeliae sp. nov. from a rhizosphere soil sample of Kandelia candel in a mangrove.</title>
        <authorList>
            <person name="Mu T."/>
        </authorList>
    </citation>
    <scope>NUCLEOTIDE SEQUENCE [LARGE SCALE GENOMIC DNA]</scope>
    <source>
        <strain evidence="10 11">CPCC 100088</strain>
    </source>
</reference>
<dbReference type="CDD" id="cd17541">
    <property type="entry name" value="REC_CheB-like"/>
    <property type="match status" value="1"/>
</dbReference>
<comment type="similarity">
    <text evidence="5">Belongs to the CheB family.</text>
</comment>
<dbReference type="SUPFAM" id="SSF52172">
    <property type="entry name" value="CheY-like"/>
    <property type="match status" value="1"/>
</dbReference>
<evidence type="ECO:0000256" key="5">
    <source>
        <dbReference type="HAMAP-Rule" id="MF_00099"/>
    </source>
</evidence>
<evidence type="ECO:0000313" key="10">
    <source>
        <dbReference type="EMBL" id="MER5171408.1"/>
    </source>
</evidence>
<dbReference type="NCBIfam" id="NF001965">
    <property type="entry name" value="PRK00742.1"/>
    <property type="match status" value="1"/>
</dbReference>
<dbReference type="EC" id="3.5.1.44" evidence="5"/>
<sequence>MQSDPIKVMIVDDSPSVRRMFASLIADEADMELFAQAEDPFVAVEQMRSVLPDVILLDLHMPRMDGLTFLRKIMSQRPIPVVVISSLAQEGSETMMKALEYGAVEVLEKPRPRTPDERQEMVIRISDVIRAAAQSRRTKRRPATPIKPVGERHTADIILPKLSHPPRVAGPPLIAIGASTGGTEALKAVLETLPPTLPPIAIVQHMPRAFTAAFAERLDRYSALEVFEASEGRTLGRGQAVLAQGDRHLLLGRHGTGYRVQLNNGPAVARHRPSVDVLFRSVSQVVGGSALGIILTGMGDDGAAGMAEMRAGGARTLAQDEASCAVYGMPRAAMETGAAEKAVPLSQVAEQIIRWAAAQERAGV</sequence>
<comment type="PTM">
    <text evidence="5">Phosphorylated by CheA. Phosphorylation of the N-terminal regulatory domain activates the methylesterase activity.</text>
</comment>
<dbReference type="Gene3D" id="3.40.50.2300">
    <property type="match status" value="1"/>
</dbReference>
<dbReference type="Pfam" id="PF00072">
    <property type="entry name" value="Response_reg"/>
    <property type="match status" value="1"/>
</dbReference>
<evidence type="ECO:0000256" key="7">
    <source>
        <dbReference type="PROSITE-ProRule" id="PRU00169"/>
    </source>
</evidence>
<evidence type="ECO:0000259" key="9">
    <source>
        <dbReference type="PROSITE" id="PS50122"/>
    </source>
</evidence>
<feature type="modified residue" description="4-aspartylphosphate" evidence="5 7">
    <location>
        <position position="58"/>
    </location>
</feature>
<keyword evidence="3 5" id="KW-0378">Hydrolase</keyword>
<comment type="catalytic activity">
    <reaction evidence="4 5">
        <text>[protein]-L-glutamate 5-O-methyl ester + H2O = L-glutamyl-[protein] + methanol + H(+)</text>
        <dbReference type="Rhea" id="RHEA:23236"/>
        <dbReference type="Rhea" id="RHEA-COMP:10208"/>
        <dbReference type="Rhea" id="RHEA-COMP:10311"/>
        <dbReference type="ChEBI" id="CHEBI:15377"/>
        <dbReference type="ChEBI" id="CHEBI:15378"/>
        <dbReference type="ChEBI" id="CHEBI:17790"/>
        <dbReference type="ChEBI" id="CHEBI:29973"/>
        <dbReference type="ChEBI" id="CHEBI:82795"/>
        <dbReference type="EC" id="3.1.1.61"/>
    </reaction>
</comment>
<evidence type="ECO:0000259" key="8">
    <source>
        <dbReference type="PROSITE" id="PS50110"/>
    </source>
</evidence>
<dbReference type="Gene3D" id="3.40.50.180">
    <property type="entry name" value="Methylesterase CheB, C-terminal domain"/>
    <property type="match status" value="1"/>
</dbReference>
<dbReference type="InterPro" id="IPR035909">
    <property type="entry name" value="CheB_C"/>
</dbReference>
<dbReference type="InterPro" id="IPR011006">
    <property type="entry name" value="CheY-like_superfamily"/>
</dbReference>
<dbReference type="InterPro" id="IPR001789">
    <property type="entry name" value="Sig_transdc_resp-reg_receiver"/>
</dbReference>
<dbReference type="PROSITE" id="PS50110">
    <property type="entry name" value="RESPONSE_REGULATORY"/>
    <property type="match status" value="1"/>
</dbReference>
<evidence type="ECO:0000256" key="1">
    <source>
        <dbReference type="ARBA" id="ARBA00022490"/>
    </source>
</evidence>
<dbReference type="HAMAP" id="MF_00099">
    <property type="entry name" value="CheB_chemtxs"/>
    <property type="match status" value="1"/>
</dbReference>
<gene>
    <name evidence="5" type="primary">cheB</name>
    <name evidence="10" type="ORF">VSX56_06425</name>
</gene>
<dbReference type="NCBIfam" id="NF009206">
    <property type="entry name" value="PRK12555.1"/>
    <property type="match status" value="1"/>
</dbReference>
<comment type="caution">
    <text evidence="10">The sequence shown here is derived from an EMBL/GenBank/DDBJ whole genome shotgun (WGS) entry which is preliminary data.</text>
</comment>
<dbReference type="SUPFAM" id="SSF52738">
    <property type="entry name" value="Methylesterase CheB, C-terminal domain"/>
    <property type="match status" value="1"/>
</dbReference>
<dbReference type="PIRSF" id="PIRSF000876">
    <property type="entry name" value="RR_chemtxs_CheB"/>
    <property type="match status" value="1"/>
</dbReference>
<evidence type="ECO:0000256" key="4">
    <source>
        <dbReference type="ARBA" id="ARBA00048267"/>
    </source>
</evidence>
<protein>
    <recommendedName>
        <fullName evidence="5">Protein-glutamate methylesterase/protein-glutamine glutaminase</fullName>
        <ecNumber evidence="5">3.1.1.61</ecNumber>
        <ecNumber evidence="5">3.5.1.44</ecNumber>
    </recommendedName>
</protein>
<comment type="catalytic activity">
    <reaction evidence="5">
        <text>L-glutaminyl-[protein] + H2O = L-glutamyl-[protein] + NH4(+)</text>
        <dbReference type="Rhea" id="RHEA:16441"/>
        <dbReference type="Rhea" id="RHEA-COMP:10207"/>
        <dbReference type="Rhea" id="RHEA-COMP:10208"/>
        <dbReference type="ChEBI" id="CHEBI:15377"/>
        <dbReference type="ChEBI" id="CHEBI:28938"/>
        <dbReference type="ChEBI" id="CHEBI:29973"/>
        <dbReference type="ChEBI" id="CHEBI:30011"/>
        <dbReference type="EC" id="3.5.1.44"/>
    </reaction>
</comment>
<dbReference type="SMART" id="SM00448">
    <property type="entry name" value="REC"/>
    <property type="match status" value="1"/>
</dbReference>
<dbReference type="Proteomes" id="UP001438953">
    <property type="component" value="Unassembled WGS sequence"/>
</dbReference>
<dbReference type="RefSeq" id="WP_350935725.1">
    <property type="nucleotide sequence ID" value="NZ_JAYWLC010000004.1"/>
</dbReference>
<comment type="function">
    <text evidence="5">Involved in chemotaxis. Part of a chemotaxis signal transduction system that modulates chemotaxis in response to various stimuli. Catalyzes the demethylation of specific methylglutamate residues introduced into the chemoreceptors (methyl-accepting chemotaxis proteins or MCP) by CheR. Also mediates the irreversible deamidation of specific glutamine residues to glutamic acid.</text>
</comment>
<dbReference type="InterPro" id="IPR000673">
    <property type="entry name" value="Sig_transdc_resp-reg_Me-estase"/>
</dbReference>
<dbReference type="GO" id="GO:0008984">
    <property type="term" value="F:protein-glutamate methylesterase activity"/>
    <property type="evidence" value="ECO:0007669"/>
    <property type="project" value="UniProtKB-EC"/>
</dbReference>
<keyword evidence="5 7" id="KW-0597">Phosphoprotein</keyword>
<dbReference type="EMBL" id="JAYWLC010000004">
    <property type="protein sequence ID" value="MER5171408.1"/>
    <property type="molecule type" value="Genomic_DNA"/>
</dbReference>
<dbReference type="PANTHER" id="PTHR42872">
    <property type="entry name" value="PROTEIN-GLUTAMATE METHYLESTERASE/PROTEIN-GLUTAMINE GLUTAMINASE"/>
    <property type="match status" value="1"/>
</dbReference>
<comment type="subcellular location">
    <subcellularLocation>
        <location evidence="5">Cytoplasm</location>
    </subcellularLocation>
</comment>
<evidence type="ECO:0000256" key="3">
    <source>
        <dbReference type="ARBA" id="ARBA00022801"/>
    </source>
</evidence>
<dbReference type="InterPro" id="IPR008248">
    <property type="entry name" value="CheB-like"/>
</dbReference>
<feature type="domain" description="CheB-type methylesterase" evidence="9">
    <location>
        <begin position="167"/>
        <end position="359"/>
    </location>
</feature>
<keyword evidence="2 5" id="KW-0145">Chemotaxis</keyword>
<feature type="domain" description="Response regulatory" evidence="8">
    <location>
        <begin position="7"/>
        <end position="124"/>
    </location>
</feature>
<evidence type="ECO:0000313" key="11">
    <source>
        <dbReference type="Proteomes" id="UP001438953"/>
    </source>
</evidence>
<dbReference type="EC" id="3.1.1.61" evidence="5"/>
<feature type="active site" evidence="5 6">
    <location>
        <position position="179"/>
    </location>
</feature>
<accession>A0ABV1SEU2</accession>
<keyword evidence="11" id="KW-1185">Reference proteome</keyword>
<dbReference type="Pfam" id="PF01339">
    <property type="entry name" value="CheB_methylest"/>
    <property type="match status" value="1"/>
</dbReference>
<dbReference type="PANTHER" id="PTHR42872:SF6">
    <property type="entry name" value="PROTEIN-GLUTAMATE METHYLESTERASE_PROTEIN-GLUTAMINE GLUTAMINASE"/>
    <property type="match status" value="1"/>
</dbReference>